<dbReference type="RefSeq" id="WP_307393038.1">
    <property type="nucleotide sequence ID" value="NZ_BAAADK010000011.1"/>
</dbReference>
<dbReference type="CDD" id="cd07971">
    <property type="entry name" value="OBF_DNA_ligase_LigD"/>
    <property type="match status" value="1"/>
</dbReference>
<dbReference type="PANTHER" id="PTHR45674:SF4">
    <property type="entry name" value="DNA LIGASE 1"/>
    <property type="match status" value="1"/>
</dbReference>
<dbReference type="InterPro" id="IPR050191">
    <property type="entry name" value="ATP-dep_DNA_ligase"/>
</dbReference>
<comment type="catalytic activity">
    <reaction evidence="4">
        <text>ATP + (deoxyribonucleotide)n-3'-hydroxyl + 5'-phospho-(deoxyribonucleotide)m = (deoxyribonucleotide)n+m + AMP + diphosphate.</text>
        <dbReference type="EC" id="6.5.1.1"/>
    </reaction>
</comment>
<dbReference type="InterPro" id="IPR012310">
    <property type="entry name" value="DNA_ligase_ATP-dep_cent"/>
</dbReference>
<feature type="domain" description="ATP-dependent DNA ligase family profile" evidence="5">
    <location>
        <begin position="105"/>
        <end position="195"/>
    </location>
</feature>
<evidence type="ECO:0000259" key="5">
    <source>
        <dbReference type="PROSITE" id="PS50160"/>
    </source>
</evidence>
<name>A0ABT9VXF7_9BACI</name>
<comment type="caution">
    <text evidence="6">The sequence shown here is derived from an EMBL/GenBank/DDBJ whole genome shotgun (WGS) entry which is preliminary data.</text>
</comment>
<keyword evidence="3 6" id="KW-0436">Ligase</keyword>
<evidence type="ECO:0000313" key="7">
    <source>
        <dbReference type="Proteomes" id="UP001235840"/>
    </source>
</evidence>
<dbReference type="Pfam" id="PF04679">
    <property type="entry name" value="DNA_ligase_A_C"/>
    <property type="match status" value="1"/>
</dbReference>
<dbReference type="InterPro" id="IPR012340">
    <property type="entry name" value="NA-bd_OB-fold"/>
</dbReference>
<accession>A0ABT9VXF7</accession>
<evidence type="ECO:0000313" key="6">
    <source>
        <dbReference type="EMBL" id="MDQ0165676.1"/>
    </source>
</evidence>
<organism evidence="6 7">
    <name type="scientific">Caldalkalibacillus horti</name>
    <dbReference type="NCBI Taxonomy" id="77523"/>
    <lineage>
        <taxon>Bacteria</taxon>
        <taxon>Bacillati</taxon>
        <taxon>Bacillota</taxon>
        <taxon>Bacilli</taxon>
        <taxon>Bacillales</taxon>
        <taxon>Bacillaceae</taxon>
        <taxon>Caldalkalibacillus</taxon>
    </lineage>
</organism>
<dbReference type="SUPFAM" id="SSF50249">
    <property type="entry name" value="Nucleic acid-binding proteins"/>
    <property type="match status" value="1"/>
</dbReference>
<sequence length="317" mass="37014">MDIRPITPFEPISTDVIPEGENWVYQVKWDGTRVLTYYDGVHTRLYNRRLNEKTMQYPELTDLSSYCTASSVILDGEIIALENGKPSFHAVMKRDHLKDMKKIERVRTEVPISYMIFDILYCDGEWVTNKSLEYRQSLLERIILLNKHVQLVPSYENAIQLWKTVENFNLEGIVCKDLNSLYLINHKNNNWQKKKHYKDLIAVVGGVTLRNGVVNALILGLYDRAGQLSYIGHAGTGKLKHSDWRQLTKIIQPLVLDQRPFINKPERDKDAVWIKPKITVKIQYIEWTEGRSLRQPSIQAFVNVSPEECVWEEDMHR</sequence>
<dbReference type="PANTHER" id="PTHR45674">
    <property type="entry name" value="DNA LIGASE 1/3 FAMILY MEMBER"/>
    <property type="match status" value="1"/>
</dbReference>
<reference evidence="6 7" key="1">
    <citation type="submission" date="2023-07" db="EMBL/GenBank/DDBJ databases">
        <title>Genomic Encyclopedia of Type Strains, Phase IV (KMG-IV): sequencing the most valuable type-strain genomes for metagenomic binning, comparative biology and taxonomic classification.</title>
        <authorList>
            <person name="Goeker M."/>
        </authorList>
    </citation>
    <scope>NUCLEOTIDE SEQUENCE [LARGE SCALE GENOMIC DNA]</scope>
    <source>
        <strain evidence="6 7">DSM 12751</strain>
    </source>
</reference>
<dbReference type="Pfam" id="PF01068">
    <property type="entry name" value="DNA_ligase_A_M"/>
    <property type="match status" value="1"/>
</dbReference>
<dbReference type="InterPro" id="IPR012309">
    <property type="entry name" value="DNA_ligase_ATP-dep_C"/>
</dbReference>
<dbReference type="GO" id="GO:0003910">
    <property type="term" value="F:DNA ligase (ATP) activity"/>
    <property type="evidence" value="ECO:0007669"/>
    <property type="project" value="UniProtKB-EC"/>
</dbReference>
<proteinExistence type="inferred from homology"/>
<comment type="similarity">
    <text evidence="1">Belongs to the ATP-dependent DNA ligase family.</text>
</comment>
<protein>
    <recommendedName>
        <fullName evidence="2">DNA ligase (ATP)</fullName>
        <ecNumber evidence="2">6.5.1.1</ecNumber>
    </recommendedName>
</protein>
<dbReference type="EMBL" id="JAUSTY010000005">
    <property type="protein sequence ID" value="MDQ0165676.1"/>
    <property type="molecule type" value="Genomic_DNA"/>
</dbReference>
<dbReference type="EC" id="6.5.1.1" evidence="2"/>
<evidence type="ECO:0000256" key="3">
    <source>
        <dbReference type="ARBA" id="ARBA00022598"/>
    </source>
</evidence>
<dbReference type="Gene3D" id="2.40.50.140">
    <property type="entry name" value="Nucleic acid-binding proteins"/>
    <property type="match status" value="1"/>
</dbReference>
<dbReference type="SUPFAM" id="SSF56091">
    <property type="entry name" value="DNA ligase/mRNA capping enzyme, catalytic domain"/>
    <property type="match status" value="1"/>
</dbReference>
<gene>
    <name evidence="6" type="ORF">J2S11_001577</name>
</gene>
<dbReference type="Gene3D" id="3.30.470.30">
    <property type="entry name" value="DNA ligase/mRNA capping enzyme"/>
    <property type="match status" value="1"/>
</dbReference>
<evidence type="ECO:0000256" key="1">
    <source>
        <dbReference type="ARBA" id="ARBA00007572"/>
    </source>
</evidence>
<dbReference type="Proteomes" id="UP001235840">
    <property type="component" value="Unassembled WGS sequence"/>
</dbReference>
<evidence type="ECO:0000256" key="4">
    <source>
        <dbReference type="ARBA" id="ARBA00034003"/>
    </source>
</evidence>
<keyword evidence="7" id="KW-1185">Reference proteome</keyword>
<dbReference type="CDD" id="cd07906">
    <property type="entry name" value="Adenylation_DNA_ligase_LigD_LigC"/>
    <property type="match status" value="1"/>
</dbReference>
<evidence type="ECO:0000256" key="2">
    <source>
        <dbReference type="ARBA" id="ARBA00012727"/>
    </source>
</evidence>
<dbReference type="PROSITE" id="PS50160">
    <property type="entry name" value="DNA_LIGASE_A3"/>
    <property type="match status" value="1"/>
</dbReference>